<dbReference type="GeneID" id="7838099"/>
<name>Q22G08_TETTS</name>
<dbReference type="EMBL" id="GG662576">
    <property type="protein sequence ID" value="EAR84218.1"/>
    <property type="molecule type" value="Genomic_DNA"/>
</dbReference>
<dbReference type="KEGG" id="tet:TTHERM_00721490"/>
<evidence type="ECO:0000313" key="2">
    <source>
        <dbReference type="Proteomes" id="UP000009168"/>
    </source>
</evidence>
<reference evidence="2" key="1">
    <citation type="journal article" date="2006" name="PLoS Biol.">
        <title>Macronuclear genome sequence of the ciliate Tetrahymena thermophila, a model eukaryote.</title>
        <authorList>
            <person name="Eisen J.A."/>
            <person name="Coyne R.S."/>
            <person name="Wu M."/>
            <person name="Wu D."/>
            <person name="Thiagarajan M."/>
            <person name="Wortman J.R."/>
            <person name="Badger J.H."/>
            <person name="Ren Q."/>
            <person name="Amedeo P."/>
            <person name="Jones K.M."/>
            <person name="Tallon L.J."/>
            <person name="Delcher A.L."/>
            <person name="Salzberg S.L."/>
            <person name="Silva J.C."/>
            <person name="Haas B.J."/>
            <person name="Majoros W.H."/>
            <person name="Farzad M."/>
            <person name="Carlton J.M."/>
            <person name="Smith R.K. Jr."/>
            <person name="Garg J."/>
            <person name="Pearlman R.E."/>
            <person name="Karrer K.M."/>
            <person name="Sun L."/>
            <person name="Manning G."/>
            <person name="Elde N.C."/>
            <person name="Turkewitz A.P."/>
            <person name="Asai D.J."/>
            <person name="Wilkes D.E."/>
            <person name="Wang Y."/>
            <person name="Cai H."/>
            <person name="Collins K."/>
            <person name="Stewart B.A."/>
            <person name="Lee S.R."/>
            <person name="Wilamowska K."/>
            <person name="Weinberg Z."/>
            <person name="Ruzzo W.L."/>
            <person name="Wloga D."/>
            <person name="Gaertig J."/>
            <person name="Frankel J."/>
            <person name="Tsao C.-C."/>
            <person name="Gorovsky M.A."/>
            <person name="Keeling P.J."/>
            <person name="Waller R.F."/>
            <person name="Patron N.J."/>
            <person name="Cherry J.M."/>
            <person name="Stover N.A."/>
            <person name="Krieger C.J."/>
            <person name="del Toro C."/>
            <person name="Ryder H.F."/>
            <person name="Williamson S.C."/>
            <person name="Barbeau R.A."/>
            <person name="Hamilton E.P."/>
            <person name="Orias E."/>
        </authorList>
    </citation>
    <scope>NUCLEOTIDE SEQUENCE [LARGE SCALE GENOMIC DNA]</scope>
    <source>
        <strain evidence="2">SB210</strain>
    </source>
</reference>
<dbReference type="RefSeq" id="XP_001031881.1">
    <property type="nucleotide sequence ID" value="XM_001031881.1"/>
</dbReference>
<organism evidence="1 2">
    <name type="scientific">Tetrahymena thermophila (strain SB210)</name>
    <dbReference type="NCBI Taxonomy" id="312017"/>
    <lineage>
        <taxon>Eukaryota</taxon>
        <taxon>Sar</taxon>
        <taxon>Alveolata</taxon>
        <taxon>Ciliophora</taxon>
        <taxon>Intramacronucleata</taxon>
        <taxon>Oligohymenophorea</taxon>
        <taxon>Hymenostomatida</taxon>
        <taxon>Tetrahymenina</taxon>
        <taxon>Tetrahymenidae</taxon>
        <taxon>Tetrahymena</taxon>
    </lineage>
</organism>
<dbReference type="HOGENOM" id="CLU_2890772_0_0_1"/>
<dbReference type="Proteomes" id="UP000009168">
    <property type="component" value="Unassembled WGS sequence"/>
</dbReference>
<sequence>MRTFILVEKSGEKFLDQILRLQIFSNSNKNNISEWMIMNYSIALINRVISSGLCEKDDYFLES</sequence>
<gene>
    <name evidence="1" type="ORF">TTHERM_00721490</name>
</gene>
<proteinExistence type="predicted"/>
<evidence type="ECO:0000313" key="1">
    <source>
        <dbReference type="EMBL" id="EAR84218.1"/>
    </source>
</evidence>
<dbReference type="InParanoid" id="Q22G08"/>
<keyword evidence="2" id="KW-1185">Reference proteome</keyword>
<dbReference type="AlphaFoldDB" id="Q22G08"/>
<protein>
    <submittedName>
        <fullName evidence="1">Uncharacterized protein</fullName>
    </submittedName>
</protein>
<accession>Q22G08</accession>